<evidence type="ECO:0000313" key="1">
    <source>
        <dbReference type="EMBL" id="NKC03671.1"/>
    </source>
</evidence>
<keyword evidence="2" id="KW-1185">Reference proteome</keyword>
<dbReference type="EMBL" id="JAAVLN010000001">
    <property type="protein sequence ID" value="NKC03671.1"/>
    <property type="molecule type" value="Genomic_DNA"/>
</dbReference>
<reference evidence="1 2" key="1">
    <citation type="submission" date="2020-03" db="EMBL/GenBank/DDBJ databases">
        <title>Whole genome sequencing of clinical and environmental type strains of Ochrobactrum.</title>
        <authorList>
            <person name="Dharne M."/>
        </authorList>
    </citation>
    <scope>NUCLEOTIDE SEQUENCE [LARGE SCALE GENOMIC DNA]</scope>
    <source>
        <strain evidence="1 2">CIP 109452</strain>
    </source>
</reference>
<proteinExistence type="predicted"/>
<organism evidence="1 2">
    <name type="scientific">Brucella haematophila</name>
    <dbReference type="NCBI Taxonomy" id="419474"/>
    <lineage>
        <taxon>Bacteria</taxon>
        <taxon>Pseudomonadati</taxon>
        <taxon>Pseudomonadota</taxon>
        <taxon>Alphaproteobacteria</taxon>
        <taxon>Hyphomicrobiales</taxon>
        <taxon>Brucellaceae</taxon>
        <taxon>Brucella/Ochrobactrum group</taxon>
        <taxon>Brucella</taxon>
    </lineage>
</organism>
<protein>
    <submittedName>
        <fullName evidence="1">Uncharacterized protein</fullName>
    </submittedName>
</protein>
<gene>
    <name evidence="1" type="ORF">HED55_11235</name>
</gene>
<name>A0ABX1DMP2_9HYPH</name>
<evidence type="ECO:0000313" key="2">
    <source>
        <dbReference type="Proteomes" id="UP000704467"/>
    </source>
</evidence>
<accession>A0ABX1DMP2</accession>
<comment type="caution">
    <text evidence="1">The sequence shown here is derived from an EMBL/GenBank/DDBJ whole genome shotgun (WGS) entry which is preliminary data.</text>
</comment>
<sequence length="140" mass="15602">MEVSIKNFLNNGYLTIGKSMGENVWGIGISNYFDPNTCSWNISENSENEPTTIQLQSSFSTSSGGLYLGMGSNSIELDGYDLRYAVLSNDESNLIGPYKIAPTTVDLIGIIWSTIVDSRDENWKLFSIQNDKSNLYFLTM</sequence>
<dbReference type="Proteomes" id="UP000704467">
    <property type="component" value="Unassembled WGS sequence"/>
</dbReference>